<organism evidence="4 5">
    <name type="scientific">Stylophora pistillata</name>
    <name type="common">Smooth cauliflower coral</name>
    <dbReference type="NCBI Taxonomy" id="50429"/>
    <lineage>
        <taxon>Eukaryota</taxon>
        <taxon>Metazoa</taxon>
        <taxon>Cnidaria</taxon>
        <taxon>Anthozoa</taxon>
        <taxon>Hexacorallia</taxon>
        <taxon>Scleractinia</taxon>
        <taxon>Astrocoeniina</taxon>
        <taxon>Pocilloporidae</taxon>
        <taxon>Stylophora</taxon>
    </lineage>
</organism>
<accession>A0A2B4S459</accession>
<dbReference type="InterPro" id="IPR011701">
    <property type="entry name" value="MFS"/>
</dbReference>
<dbReference type="InterPro" id="IPR020846">
    <property type="entry name" value="MFS_dom"/>
</dbReference>
<feature type="transmembrane region" description="Helical" evidence="2">
    <location>
        <begin position="361"/>
        <end position="382"/>
    </location>
</feature>
<feature type="transmembrane region" description="Helical" evidence="2">
    <location>
        <begin position="127"/>
        <end position="146"/>
    </location>
</feature>
<feature type="transmembrane region" description="Helical" evidence="2">
    <location>
        <begin position="152"/>
        <end position="172"/>
    </location>
</feature>
<evidence type="ECO:0000256" key="1">
    <source>
        <dbReference type="ARBA" id="ARBA00004141"/>
    </source>
</evidence>
<dbReference type="EMBL" id="LSMT01000203">
    <property type="protein sequence ID" value="PFX23570.1"/>
    <property type="molecule type" value="Genomic_DNA"/>
</dbReference>
<comment type="subcellular location">
    <subcellularLocation>
        <location evidence="1">Membrane</location>
        <topology evidence="1">Multi-pass membrane protein</topology>
    </subcellularLocation>
</comment>
<dbReference type="PROSITE" id="PS50850">
    <property type="entry name" value="MFS"/>
    <property type="match status" value="1"/>
</dbReference>
<reference evidence="5" key="1">
    <citation type="journal article" date="2017" name="bioRxiv">
        <title>Comparative analysis of the genomes of Stylophora pistillata and Acropora digitifera provides evidence for extensive differences between species of corals.</title>
        <authorList>
            <person name="Voolstra C.R."/>
            <person name="Li Y."/>
            <person name="Liew Y.J."/>
            <person name="Baumgarten S."/>
            <person name="Zoccola D."/>
            <person name="Flot J.-F."/>
            <person name="Tambutte S."/>
            <person name="Allemand D."/>
            <person name="Aranda M."/>
        </authorList>
    </citation>
    <scope>NUCLEOTIDE SEQUENCE [LARGE SCALE GENOMIC DNA]</scope>
</reference>
<keyword evidence="2" id="KW-0472">Membrane</keyword>
<evidence type="ECO:0000259" key="3">
    <source>
        <dbReference type="PROSITE" id="PS50850"/>
    </source>
</evidence>
<gene>
    <name evidence="4" type="primary">Slc16a2</name>
    <name evidence="4" type="ORF">AWC38_SpisGene11863</name>
</gene>
<dbReference type="AlphaFoldDB" id="A0A2B4S459"/>
<keyword evidence="2" id="KW-0812">Transmembrane</keyword>
<feature type="transmembrane region" description="Helical" evidence="2">
    <location>
        <begin position="99"/>
        <end position="120"/>
    </location>
</feature>
<dbReference type="PANTHER" id="PTHR11360">
    <property type="entry name" value="MONOCARBOXYLATE TRANSPORTER"/>
    <property type="match status" value="1"/>
</dbReference>
<comment type="caution">
    <text evidence="4">The sequence shown here is derived from an EMBL/GenBank/DDBJ whole genome shotgun (WGS) entry which is preliminary data.</text>
</comment>
<dbReference type="SUPFAM" id="SSF103473">
    <property type="entry name" value="MFS general substrate transporter"/>
    <property type="match status" value="1"/>
</dbReference>
<feature type="domain" description="Major facilitator superfamily (MFS) profile" evidence="3">
    <location>
        <begin position="61"/>
        <end position="450"/>
    </location>
</feature>
<dbReference type="InterPro" id="IPR050327">
    <property type="entry name" value="Proton-linked_MCT"/>
</dbReference>
<keyword evidence="2" id="KW-1133">Transmembrane helix</keyword>
<feature type="transmembrane region" description="Helical" evidence="2">
    <location>
        <begin position="426"/>
        <end position="447"/>
    </location>
</feature>
<dbReference type="Pfam" id="PF07690">
    <property type="entry name" value="MFS_1"/>
    <property type="match status" value="1"/>
</dbReference>
<dbReference type="OrthoDB" id="5965490at2759"/>
<feature type="transmembrane region" description="Helical" evidence="2">
    <location>
        <begin position="217"/>
        <end position="235"/>
    </location>
</feature>
<dbReference type="InterPro" id="IPR036259">
    <property type="entry name" value="MFS_trans_sf"/>
</dbReference>
<feature type="transmembrane region" description="Helical" evidence="2">
    <location>
        <begin position="335"/>
        <end position="355"/>
    </location>
</feature>
<protein>
    <submittedName>
        <fullName evidence="4">Monocarboxylate transporter 8</fullName>
    </submittedName>
</protein>
<sequence>MSQNDPGLHIEETQESLGVTQDRLKLISVTRSKHHVHHGSDLNFSKTIMAPYAQDGLWSWLVCASATLSWLAALGFVFSFGIFFPVFMDYFQESREKTAWVGSLAIAIIFFAGHASGALISKFGCRVTALLGAFLCALSLGVSSLAKNILVLYFTYSVLYGLGTSFVFSSSINIISKYFKKRRSLAMGILTCGQGAGVLIMAPVLQMMVDAYGWRTTYRMMAGVVFLICLTAVTYSPNVEGEDTEETSAEKEDEKRGCYIDVSVWKEPKVLVLIVSSTVIMFGHYTPQIHLVRYCEDIGITADAASRLFVYYGLASCAGRLVSGRLCDFKMINTYFVYQIAEIVAGMSILFVTMATSYIHMMVFIVIFGFCDGAYITTLNILAITCTSPDKTALALAWQMQMSSFTTASGPPIVGLVADSMDSYTPAFYMAGAAVLAGAFIPFFLLCRKERSASRDLWTTSVQTAESAGVPDWRKSVVYTIDKKTSIRDAD</sequence>
<dbReference type="GO" id="GO:0022857">
    <property type="term" value="F:transmembrane transporter activity"/>
    <property type="evidence" value="ECO:0007669"/>
    <property type="project" value="InterPro"/>
</dbReference>
<dbReference type="CDD" id="cd17352">
    <property type="entry name" value="MFS_MCT_SLC16"/>
    <property type="match status" value="1"/>
</dbReference>
<evidence type="ECO:0000313" key="4">
    <source>
        <dbReference type="EMBL" id="PFX23570.1"/>
    </source>
</evidence>
<keyword evidence="5" id="KW-1185">Reference proteome</keyword>
<name>A0A2B4S459_STYPI</name>
<feature type="transmembrane region" description="Helical" evidence="2">
    <location>
        <begin position="394"/>
        <end position="414"/>
    </location>
</feature>
<dbReference type="Gene3D" id="1.20.1250.20">
    <property type="entry name" value="MFS general substrate transporter like domains"/>
    <property type="match status" value="1"/>
</dbReference>
<feature type="transmembrane region" description="Helical" evidence="2">
    <location>
        <begin position="184"/>
        <end position="205"/>
    </location>
</feature>
<evidence type="ECO:0000256" key="2">
    <source>
        <dbReference type="SAM" id="Phobius"/>
    </source>
</evidence>
<dbReference type="GO" id="GO:0016020">
    <property type="term" value="C:membrane"/>
    <property type="evidence" value="ECO:0007669"/>
    <property type="project" value="UniProtKB-SubCell"/>
</dbReference>
<proteinExistence type="predicted"/>
<dbReference type="PANTHER" id="PTHR11360:SF251">
    <property type="entry name" value="MAJOR FACILITATOR SUPERFAMILY (MFS) PROFILE DOMAIN-CONTAINING PROTEIN"/>
    <property type="match status" value="1"/>
</dbReference>
<feature type="transmembrane region" description="Helical" evidence="2">
    <location>
        <begin position="57"/>
        <end position="87"/>
    </location>
</feature>
<dbReference type="Proteomes" id="UP000225706">
    <property type="component" value="Unassembled WGS sequence"/>
</dbReference>
<evidence type="ECO:0000313" key="5">
    <source>
        <dbReference type="Proteomes" id="UP000225706"/>
    </source>
</evidence>